<protein>
    <submittedName>
        <fullName evidence="1">Uncharacterized protein</fullName>
    </submittedName>
</protein>
<gene>
    <name evidence="1" type="ORF">SAMN06265348_104418</name>
</gene>
<accession>A0A521D2I1</accession>
<evidence type="ECO:0000313" key="2">
    <source>
        <dbReference type="Proteomes" id="UP000320300"/>
    </source>
</evidence>
<dbReference type="Proteomes" id="UP000320300">
    <property type="component" value="Unassembled WGS sequence"/>
</dbReference>
<dbReference type="EMBL" id="FXTN01000004">
    <property type="protein sequence ID" value="SMO65894.1"/>
    <property type="molecule type" value="Genomic_DNA"/>
</dbReference>
<keyword evidence="2" id="KW-1185">Reference proteome</keyword>
<evidence type="ECO:0000313" key="1">
    <source>
        <dbReference type="EMBL" id="SMO65894.1"/>
    </source>
</evidence>
<proteinExistence type="predicted"/>
<reference evidence="1 2" key="1">
    <citation type="submission" date="2017-05" db="EMBL/GenBank/DDBJ databases">
        <authorList>
            <person name="Varghese N."/>
            <person name="Submissions S."/>
        </authorList>
    </citation>
    <scope>NUCLEOTIDE SEQUENCE [LARGE SCALE GENOMIC DNA]</scope>
    <source>
        <strain evidence="1 2">DSM 19036</strain>
    </source>
</reference>
<name>A0A521D2I1_9SPHI</name>
<organism evidence="1 2">
    <name type="scientific">Pedobacter westerhofensis</name>
    <dbReference type="NCBI Taxonomy" id="425512"/>
    <lineage>
        <taxon>Bacteria</taxon>
        <taxon>Pseudomonadati</taxon>
        <taxon>Bacteroidota</taxon>
        <taxon>Sphingobacteriia</taxon>
        <taxon>Sphingobacteriales</taxon>
        <taxon>Sphingobacteriaceae</taxon>
        <taxon>Pedobacter</taxon>
    </lineage>
</organism>
<sequence length="171" mass="19573">MPVDLRCTFYTFTAMKYALAFLCCLWAFHTRAQNLELNQLKSFIARPALKVTDSLKKAGWALHPELSGEKALQMYQTWSFGKHKAEKAKAMAWFRIQADHGVINQLYYQAPGITHFNVLLKEIVAAGTEKKEEQNIEDKKISTYYVSPDFIFQTIVGEHSYTVMVMANKAP</sequence>
<dbReference type="AlphaFoldDB" id="A0A521D2I1"/>